<comment type="caution">
    <text evidence="1">The sequence shown here is derived from an EMBL/GenBank/DDBJ whole genome shotgun (WGS) entry which is preliminary data.</text>
</comment>
<evidence type="ECO:0000313" key="1">
    <source>
        <dbReference type="EMBL" id="PXF56325.1"/>
    </source>
</evidence>
<reference evidence="1" key="1">
    <citation type="submission" date="2018-01" db="EMBL/GenBank/DDBJ databases">
        <authorList>
            <person name="Krukenberg V."/>
        </authorList>
    </citation>
    <scope>NUCLEOTIDE SEQUENCE</scope>
    <source>
        <strain evidence="1">E20ANME2</strain>
    </source>
</reference>
<dbReference type="Proteomes" id="UP000248329">
    <property type="component" value="Unassembled WGS sequence"/>
</dbReference>
<protein>
    <submittedName>
        <fullName evidence="1">IS1595 family transposase ISUnb3</fullName>
    </submittedName>
</protein>
<organism evidence="1 2">
    <name type="scientific">Candidatus Methanogaster sp</name>
    <dbReference type="NCBI Taxonomy" id="3386292"/>
    <lineage>
        <taxon>Archaea</taxon>
        <taxon>Methanobacteriati</taxon>
        <taxon>Methanobacteriota</taxon>
        <taxon>Stenosarchaea group</taxon>
        <taxon>Methanomicrobia</taxon>
        <taxon>Methanosarcinales</taxon>
        <taxon>ANME-2 cluster</taxon>
        <taxon>Candidatus Methanogasteraceae</taxon>
        <taxon>Candidatus Methanogaster</taxon>
    </lineage>
</organism>
<evidence type="ECO:0000313" key="2">
    <source>
        <dbReference type="Proteomes" id="UP000248329"/>
    </source>
</evidence>
<proteinExistence type="predicted"/>
<gene>
    <name evidence="1" type="ORF">C4B59_17070</name>
</gene>
<accession>A0AC61KY24</accession>
<sequence length="322" mass="36955">MEKHVRPLAGIDYPQTFQEFDAWFATEDRCRDYLRRVRWPTRFQCPRCGSESQPWITARGYLHCRTCQGEISVTAGTMFERLRKPLRDWFLAIWFVSSQKQGVSALGLQRVLGLGSYQTAWTWLHKLRRVMVRPGRDRLTGAVEVDETYVGGPEEGVHGRETEGKAIVVVAAEIRGRGTGRIRLKRVEDVSEESLLPFVRDAVEDGSIVQTDGWSGYNGLEKFGYMHKVTNIKRSGVQAHELLPRVHRVASLLKRWLLGTHQGGVQNQQLEYYLDEFTFRFNRRTSQSRGLLFYRVIQQAVSIPPTPYRDMVGGVNSADHNI</sequence>
<name>A0AC61KY24_9EURY</name>
<dbReference type="EMBL" id="PQXF01000109">
    <property type="protein sequence ID" value="PXF56325.1"/>
    <property type="molecule type" value="Genomic_DNA"/>
</dbReference>